<feature type="compositionally biased region" description="Low complexity" evidence="2">
    <location>
        <begin position="63"/>
        <end position="76"/>
    </location>
</feature>
<keyword evidence="4" id="KW-1185">Reference proteome</keyword>
<evidence type="ECO:0000256" key="2">
    <source>
        <dbReference type="SAM" id="MobiDB-lite"/>
    </source>
</evidence>
<evidence type="ECO:0000313" key="4">
    <source>
        <dbReference type="Proteomes" id="UP000019132"/>
    </source>
</evidence>
<feature type="compositionally biased region" description="Low complexity" evidence="2">
    <location>
        <begin position="34"/>
        <end position="52"/>
    </location>
</feature>
<accession>K3WE94</accession>
<feature type="compositionally biased region" description="Polar residues" evidence="2">
    <location>
        <begin position="96"/>
        <end position="115"/>
    </location>
</feature>
<dbReference type="EnsemblProtists" id="PYU1_T003285">
    <property type="protein sequence ID" value="PYU1_T003285"/>
    <property type="gene ID" value="PYU1_G003277"/>
</dbReference>
<feature type="compositionally biased region" description="Low complexity" evidence="2">
    <location>
        <begin position="619"/>
        <end position="630"/>
    </location>
</feature>
<dbReference type="EMBL" id="GL376603">
    <property type="status" value="NOT_ANNOTATED_CDS"/>
    <property type="molecule type" value="Genomic_DNA"/>
</dbReference>
<evidence type="ECO:0000256" key="1">
    <source>
        <dbReference type="SAM" id="Coils"/>
    </source>
</evidence>
<dbReference type="HOGENOM" id="CLU_462718_0_0_1"/>
<dbReference type="Proteomes" id="UP000019132">
    <property type="component" value="Unassembled WGS sequence"/>
</dbReference>
<dbReference type="VEuPathDB" id="FungiDB:PYU1_G003277"/>
<reference evidence="4" key="1">
    <citation type="journal article" date="2010" name="Genome Biol.">
        <title>Genome sequence of the necrotrophic plant pathogen Pythium ultimum reveals original pathogenicity mechanisms and effector repertoire.</title>
        <authorList>
            <person name="Levesque C.A."/>
            <person name="Brouwer H."/>
            <person name="Cano L."/>
            <person name="Hamilton J.P."/>
            <person name="Holt C."/>
            <person name="Huitema E."/>
            <person name="Raffaele S."/>
            <person name="Robideau G.P."/>
            <person name="Thines M."/>
            <person name="Win J."/>
            <person name="Zerillo M.M."/>
            <person name="Beakes G.W."/>
            <person name="Boore J.L."/>
            <person name="Busam D."/>
            <person name="Dumas B."/>
            <person name="Ferriera S."/>
            <person name="Fuerstenberg S.I."/>
            <person name="Gachon C.M."/>
            <person name="Gaulin E."/>
            <person name="Govers F."/>
            <person name="Grenville-Briggs L."/>
            <person name="Horner N."/>
            <person name="Hostetler J."/>
            <person name="Jiang R.H."/>
            <person name="Johnson J."/>
            <person name="Krajaejun T."/>
            <person name="Lin H."/>
            <person name="Meijer H.J."/>
            <person name="Moore B."/>
            <person name="Morris P."/>
            <person name="Phuntmart V."/>
            <person name="Puiu D."/>
            <person name="Shetty J."/>
            <person name="Stajich J.E."/>
            <person name="Tripathy S."/>
            <person name="Wawra S."/>
            <person name="van West P."/>
            <person name="Whitty B.R."/>
            <person name="Coutinho P.M."/>
            <person name="Henrissat B."/>
            <person name="Martin F."/>
            <person name="Thomas P.D."/>
            <person name="Tyler B.M."/>
            <person name="De Vries R.P."/>
            <person name="Kamoun S."/>
            <person name="Yandell M."/>
            <person name="Tisserat N."/>
            <person name="Buell C.R."/>
        </authorList>
    </citation>
    <scope>NUCLEOTIDE SEQUENCE</scope>
    <source>
        <strain evidence="4">DAOM:BR144</strain>
    </source>
</reference>
<feature type="region of interest" description="Disordered" evidence="2">
    <location>
        <begin position="618"/>
        <end position="641"/>
    </location>
</feature>
<protein>
    <submittedName>
        <fullName evidence="3">Uncharacterized protein</fullName>
    </submittedName>
</protein>
<dbReference type="OMA" id="YVHTETI"/>
<dbReference type="STRING" id="431595.K3WE94"/>
<dbReference type="AlphaFoldDB" id="K3WE94"/>
<proteinExistence type="predicted"/>
<feature type="compositionally biased region" description="Polar residues" evidence="2">
    <location>
        <begin position="8"/>
        <end position="24"/>
    </location>
</feature>
<feature type="coiled-coil region" evidence="1">
    <location>
        <begin position="509"/>
        <end position="536"/>
    </location>
</feature>
<reference evidence="3" key="3">
    <citation type="submission" date="2015-02" db="UniProtKB">
        <authorList>
            <consortium name="EnsemblProtists"/>
        </authorList>
    </citation>
    <scope>IDENTIFICATION</scope>
    <source>
        <strain evidence="3">DAOM BR144</strain>
    </source>
</reference>
<name>K3WE94_GLOUD</name>
<feature type="region of interest" description="Disordered" evidence="2">
    <location>
        <begin position="1"/>
        <end position="116"/>
    </location>
</feature>
<reference evidence="4" key="2">
    <citation type="submission" date="2010-04" db="EMBL/GenBank/DDBJ databases">
        <authorList>
            <person name="Buell R."/>
            <person name="Hamilton J."/>
            <person name="Hostetler J."/>
        </authorList>
    </citation>
    <scope>NUCLEOTIDE SEQUENCE [LARGE SCALE GENOMIC DNA]</scope>
    <source>
        <strain evidence="4">DAOM:BR144</strain>
    </source>
</reference>
<sequence>MLARDAVKTSNLFATLSKSTTSSRPAAMSVKPHGGSVSGSSTASNNTTPTSNGDKKKKKKKSGSASTNAVSSTTTSENNDTLEDPDGEEIAKKKTTTFTVRNAENGNQETTTDPSQLPLAKRLEVAAAHADIHAALVGLLGWSRLYVNTDTILEFFQSNALEMLLENILQANPVTDAIYDNLNALLANCLSIERNGKASSSNREIANAVVSTVRVIVDKLKGSSRSNQDIVAVTKVAQYLSKLVLHYRLSLNGVELGSTLSEEILRIDTKLANAASKDGAVQGQTIRDTFQRRDIRCDALSLYEARLTKVNQLVKDNISSSTQHLQATNAQDKSQDALSSGFLAFAADDENKLDPEALASIKQQLQSLNERKTVEIAPLDAKRHDIQKNLQVLKKKREELEAQLRAVNSEIQDTLDAHVVVDEQITAVEDRFEAEMSRFDDEHQHIIQQFQQKERRDQIDAAFSQLQETITKISLEHSEVQPLKEKRVVCLRQHLEGILRYFASELPCVKFMMGRVEQAEAQLQKFVNEAEGYKVLGVSAVAKELVEKAESLQGHLDEDKKCLEALQTKDLQLLDTIKRLFHNSEHADALAALDPALKKEVQRHVDYISKIYEPVLRASSNGSSSPAKSSTDAPVGSQKKK</sequence>
<dbReference type="InParanoid" id="K3WE94"/>
<keyword evidence="1" id="KW-0175">Coiled coil</keyword>
<evidence type="ECO:0000313" key="3">
    <source>
        <dbReference type="EnsemblProtists" id="PYU1_T003285"/>
    </source>
</evidence>
<feature type="coiled-coil region" evidence="1">
    <location>
        <begin position="383"/>
        <end position="417"/>
    </location>
</feature>
<dbReference type="eggNOG" id="ENOG502S369">
    <property type="taxonomic scope" value="Eukaryota"/>
</dbReference>
<organism evidence="3 4">
    <name type="scientific">Globisporangium ultimum (strain ATCC 200006 / CBS 805.95 / DAOM BR144)</name>
    <name type="common">Pythium ultimum</name>
    <dbReference type="NCBI Taxonomy" id="431595"/>
    <lineage>
        <taxon>Eukaryota</taxon>
        <taxon>Sar</taxon>
        <taxon>Stramenopiles</taxon>
        <taxon>Oomycota</taxon>
        <taxon>Peronosporomycetes</taxon>
        <taxon>Pythiales</taxon>
        <taxon>Pythiaceae</taxon>
        <taxon>Globisporangium</taxon>
    </lineage>
</organism>